<feature type="compositionally biased region" description="Basic and acidic residues" evidence="1">
    <location>
        <begin position="156"/>
        <end position="206"/>
    </location>
</feature>
<evidence type="ECO:0000259" key="2">
    <source>
        <dbReference type="PROSITE" id="PS50829"/>
    </source>
</evidence>
<feature type="region of interest" description="Disordered" evidence="1">
    <location>
        <begin position="1412"/>
        <end position="1472"/>
    </location>
</feature>
<dbReference type="Pfam" id="PF02213">
    <property type="entry name" value="GYF"/>
    <property type="match status" value="1"/>
</dbReference>
<dbReference type="CDD" id="cd00072">
    <property type="entry name" value="GYF"/>
    <property type="match status" value="1"/>
</dbReference>
<accession>A0AAV8U676</accession>
<feature type="region of interest" description="Disordered" evidence="1">
    <location>
        <begin position="1"/>
        <end position="248"/>
    </location>
</feature>
<dbReference type="PANTHER" id="PTHR46992:SF4">
    <property type="entry name" value="GYF DOMAIN-CONTAINING PROTEIN"/>
    <property type="match status" value="1"/>
</dbReference>
<feature type="compositionally biased region" description="Polar residues" evidence="1">
    <location>
        <begin position="207"/>
        <end position="217"/>
    </location>
</feature>
<name>A0AAV8U676_9ROSI</name>
<dbReference type="InterPro" id="IPR035445">
    <property type="entry name" value="GYF-like_dom_sf"/>
</dbReference>
<feature type="compositionally biased region" description="Polar residues" evidence="1">
    <location>
        <begin position="1430"/>
        <end position="1453"/>
    </location>
</feature>
<comment type="caution">
    <text evidence="3">The sequence shown here is derived from an EMBL/GenBank/DDBJ whole genome shotgun (WGS) entry which is preliminary data.</text>
</comment>
<dbReference type="SUPFAM" id="SSF55277">
    <property type="entry name" value="GYF domain"/>
    <property type="match status" value="1"/>
</dbReference>
<dbReference type="EMBL" id="JAIWQS010000001">
    <property type="protein sequence ID" value="KAJ8773679.1"/>
    <property type="molecule type" value="Genomic_DNA"/>
</dbReference>
<reference evidence="3 4" key="1">
    <citation type="submission" date="2021-09" db="EMBL/GenBank/DDBJ databases">
        <title>Genomic insights and catalytic innovation underlie evolution of tropane alkaloids biosynthesis.</title>
        <authorList>
            <person name="Wang Y.-J."/>
            <person name="Tian T."/>
            <person name="Huang J.-P."/>
            <person name="Huang S.-X."/>
        </authorList>
    </citation>
    <scope>NUCLEOTIDE SEQUENCE [LARGE SCALE GENOMIC DNA]</scope>
    <source>
        <strain evidence="3">KIB-2018</strain>
        <tissue evidence="3">Leaf</tissue>
    </source>
</reference>
<keyword evidence="4" id="KW-1185">Reference proteome</keyword>
<proteinExistence type="predicted"/>
<dbReference type="SMART" id="SM00444">
    <property type="entry name" value="GYF"/>
    <property type="match status" value="1"/>
</dbReference>
<feature type="domain" description="GYF" evidence="2">
    <location>
        <begin position="543"/>
        <end position="594"/>
    </location>
</feature>
<feature type="compositionally biased region" description="Polar residues" evidence="1">
    <location>
        <begin position="1221"/>
        <end position="1230"/>
    </location>
</feature>
<feature type="compositionally biased region" description="Basic and acidic residues" evidence="1">
    <location>
        <begin position="1209"/>
        <end position="1220"/>
    </location>
</feature>
<gene>
    <name evidence="3" type="ORF">K2173_005925</name>
</gene>
<dbReference type="Gene3D" id="3.30.1490.40">
    <property type="match status" value="1"/>
</dbReference>
<dbReference type="InterPro" id="IPR003169">
    <property type="entry name" value="GYF"/>
</dbReference>
<feature type="compositionally biased region" description="Basic and acidic residues" evidence="1">
    <location>
        <begin position="86"/>
        <end position="122"/>
    </location>
</feature>
<dbReference type="Proteomes" id="UP001159364">
    <property type="component" value="Linkage Group LG01"/>
</dbReference>
<feature type="region of interest" description="Disordered" evidence="1">
    <location>
        <begin position="1204"/>
        <end position="1232"/>
    </location>
</feature>
<organism evidence="3 4">
    <name type="scientific">Erythroxylum novogranatense</name>
    <dbReference type="NCBI Taxonomy" id="1862640"/>
    <lineage>
        <taxon>Eukaryota</taxon>
        <taxon>Viridiplantae</taxon>
        <taxon>Streptophyta</taxon>
        <taxon>Embryophyta</taxon>
        <taxon>Tracheophyta</taxon>
        <taxon>Spermatophyta</taxon>
        <taxon>Magnoliopsida</taxon>
        <taxon>eudicotyledons</taxon>
        <taxon>Gunneridae</taxon>
        <taxon>Pentapetalae</taxon>
        <taxon>rosids</taxon>
        <taxon>fabids</taxon>
        <taxon>Malpighiales</taxon>
        <taxon>Erythroxylaceae</taxon>
        <taxon>Erythroxylum</taxon>
    </lineage>
</organism>
<evidence type="ECO:0000256" key="1">
    <source>
        <dbReference type="SAM" id="MobiDB-lite"/>
    </source>
</evidence>
<sequence length="1545" mass="171925">MADSKLDLPDDLLSSKPSDHSWAPPPKASGGSEMEKVPLVLTEDSKDQFENSIPLSPQWLYTKPSETKLDMRGPSSVCLGNSGDPSQKEAWRLDGSEDKKDWRRIASESEGSRRWREEERETGLLGGRRDRRKTDRRTESVSIRDTIENRVLASSDRWHDGSNRNSAHETRRDSKWSSRWGPEEKDKESRIEKRADAEKEKDDTQNENHPSTGSNRLTSERDSDSRDKWRPRHRMEIHSSGSSSYRAAPGFGLERGRTEGSNLGFTLGRGRSNAIGRASSATICSAAHPYKNGSSIGKLNLPTDTFCYPRGKLLDIYRSHKLDPYFGIMPEKMYECPPITELGFVEPLAFVTPATEEEAILTDIWKGKLTSSGIVYNASKKSRSSENISGVGEDEVTEGKQGIAEETADTFHELADEEVPQSDSSWSHGSNANALNEKEVDYRGESENANILTAKMLQTDGVYRAKQVATPHVDVVESWQMPESTFTECTEPGTSLDVKSKLPDDSSTLFGLTSSEHTQIDTHSHLGTDNELKELDGVAAPEDLYFFYIDPSGNTQGPFLGADIILWFEEGYFGTELPVRLADTPEGTPFHNLGDVMPHLKLRGETFSKEVEKSVPSVKSDPSIPILESTNSSASIGLSQSFSDLDSLASQQPALSRISKPEASLKLPQTDCQSLLDFVAQDEEIVFPGRPSSISYPNVKSAGNIHDLLATANTQTLLPNELVESGLPYQKDTKLHPFGLLWSELEGSHTRPSETSDVPVNVGRAVSYGALNDTASAVEKRADVFRPETLPASDSIQDAFAACRLSLNEQEPNNFDLTEQLMSLQFQQQQQLQQRNMLSSHSRMNESFLENVPSQNPIRHQQLANHTASDLEHLLALRRQQQQQQQLQLQQQHQLQQQQYFNQQKLLEEQQQSQVRYALFEQLMHAQIPDPGLPHSHIDPIRANSGLDQVLLEQQLLQEMHQRSHHPVRHFIPQVEQLAQSKFGLVPQREQQRDLFELLSRGHHGQVQSLEHKILQEQLHARQLSMALRQRRNMEEERRIDPVWPINENDNFLGNIASNNRAHTSGISPLDFFQQLQLQSHDDQLAQLQRTLSSQDRHQQELFEPAALPFDRSLSLPAGASGMNMDAVNAMVHAHGLNIHELNTQMQSSGQVVAFSTGIPSHSHHPMVPNQFHASNLEAIDGHWSENNGKVTNDWMESRFQQFNANSEQPKRESEVKVASEDQSSWMSDGSNDKSRRLLMELLHQKSGHQSADLLQVNDGISFERRVPCGLYSGSSSLDHPFSPIPGQGTTLNNSFSVGSYGSNMSEPADLGTADEQDYLVVEGRRHGSKNLGLMNNSVSEIHDGIAEKVRLASRDRGEIPVNAISRQASHGIAGDVAGFYNDKVVQNSSAEDISINHRVALKVQENILPRRPPVSRASSSQEGLAELVSDTTSRGKTSVNSTDAGNPINQANDSKREVRFRRTSSCSDADVSEPSFIDMLKSNTKKSAAPEVYSAGLSESSDGAQGARSSKKKGKKGRQIDPALLGFKVTSNRIMMGEIQRVED</sequence>
<protein>
    <recommendedName>
        <fullName evidence="2">GYF domain-containing protein</fullName>
    </recommendedName>
</protein>
<dbReference type="PANTHER" id="PTHR46992">
    <property type="entry name" value="GYF DOMAIN-CONTAINING PROTEIN"/>
    <property type="match status" value="1"/>
</dbReference>
<feature type="compositionally biased region" description="Basic and acidic residues" evidence="1">
    <location>
        <begin position="218"/>
        <end position="228"/>
    </location>
</feature>
<evidence type="ECO:0000313" key="3">
    <source>
        <dbReference type="EMBL" id="KAJ8773679.1"/>
    </source>
</evidence>
<dbReference type="PROSITE" id="PS50829">
    <property type="entry name" value="GYF"/>
    <property type="match status" value="1"/>
</dbReference>
<evidence type="ECO:0000313" key="4">
    <source>
        <dbReference type="Proteomes" id="UP001159364"/>
    </source>
</evidence>
<feature type="region of interest" description="Disordered" evidence="1">
    <location>
        <begin position="1494"/>
        <end position="1521"/>
    </location>
</feature>